<protein>
    <submittedName>
        <fullName evidence="1">Uncharacterized protein</fullName>
    </submittedName>
</protein>
<evidence type="ECO:0000313" key="2">
    <source>
        <dbReference type="Proteomes" id="UP000245626"/>
    </source>
</evidence>
<gene>
    <name evidence="1" type="ORF">IE53DRAFT_380976</name>
</gene>
<keyword evidence="2" id="KW-1185">Reference proteome</keyword>
<proteinExistence type="predicted"/>
<organism evidence="1 2">
    <name type="scientific">Violaceomyces palustris</name>
    <dbReference type="NCBI Taxonomy" id="1673888"/>
    <lineage>
        <taxon>Eukaryota</taxon>
        <taxon>Fungi</taxon>
        <taxon>Dikarya</taxon>
        <taxon>Basidiomycota</taxon>
        <taxon>Ustilaginomycotina</taxon>
        <taxon>Ustilaginomycetes</taxon>
        <taxon>Violaceomycetales</taxon>
        <taxon>Violaceomycetaceae</taxon>
        <taxon>Violaceomyces</taxon>
    </lineage>
</organism>
<accession>A0ACD0NST1</accession>
<reference evidence="1 2" key="1">
    <citation type="journal article" date="2018" name="Mol. Biol. Evol.">
        <title>Broad Genomic Sampling Reveals a Smut Pathogenic Ancestry of the Fungal Clade Ustilaginomycotina.</title>
        <authorList>
            <person name="Kijpornyongpan T."/>
            <person name="Mondo S.J."/>
            <person name="Barry K."/>
            <person name="Sandor L."/>
            <person name="Lee J."/>
            <person name="Lipzen A."/>
            <person name="Pangilinan J."/>
            <person name="LaButti K."/>
            <person name="Hainaut M."/>
            <person name="Henrissat B."/>
            <person name="Grigoriev I.V."/>
            <person name="Spatafora J.W."/>
            <person name="Aime M.C."/>
        </authorList>
    </citation>
    <scope>NUCLEOTIDE SEQUENCE [LARGE SCALE GENOMIC DNA]</scope>
    <source>
        <strain evidence="1 2">SA 807</strain>
    </source>
</reference>
<dbReference type="EMBL" id="KZ820126">
    <property type="protein sequence ID" value="PWN48902.1"/>
    <property type="molecule type" value="Genomic_DNA"/>
</dbReference>
<evidence type="ECO:0000313" key="1">
    <source>
        <dbReference type="EMBL" id="PWN48902.1"/>
    </source>
</evidence>
<name>A0ACD0NST1_9BASI</name>
<sequence length="826" mass="92484">MQIISNHSQIYQPTYSIVISQFIFDPNHPPSPSPPLLPKNIFSPLGTLSGSSPSSSSSSTSSTFPPSPIKRLIQDLAIPPSSIDKRFGPIVVGWADSKDQDMTSAGPSSSQSNDNPPPPSSSSSQPQSIQDTGTMASGGDGFGSGSGKRRRRKNAFTQKPVQISTPVANFSKTDSFRVDDPNDSNQSYQGLDVGETEVAFGIVHLFKDREQALSHRSRLKARQQREEEEGEGQQRTDLVQAGGTESERELESVNELCEQDVGCILALLSVPCHLTASDLLSFMEPATPVIQHLRLVRDVAARRTMVLIKFRDASDAEDFHKMFNGQPFNSIEEQEVCKVVYVTEVRVEWERNLPFSFPHLSNSDPWPLSRYPHHQHQAKEQEPSCSSNVGYPINASYELPTCPVCLERMDSSITGLMTITCQHTFHCTCLSKWQEGRCPVCRYSQVGRSKEVRKLSSFASGSKTRSRLESEEEEGTYRFEEGEGEGEEEEEEEESQPSLCTVCSTNQDLWVCLICATVGCGRYKAGHAHSHFEETGHLYSLELETQRVWDYAGDGYVHRLIQNKADGKLVELPSASSAAATPERRRGRGRRVGSRSENRDGIAETDRQGFDQAASLSLSTDEDEEQNRSHRNEGNRNGGWGGGGGGGGSTRSEEKIEAIGLEYSYLLTSQLESQRQFYEEKLDQARSEMEPLLEERRTRREAEKESNELRNQVERLKIDLEASERERVKSERRYEKLIEVSRRFERELHCEREVSKGLMGRVEVLGKESTKFKAEVEELKEQVRDLMFFIDASGKIQAKGNEMVGGDLEIREGEEGKKKKGKGRKK</sequence>
<dbReference type="Proteomes" id="UP000245626">
    <property type="component" value="Unassembled WGS sequence"/>
</dbReference>